<name>A0A8D9CWK4_BRACM</name>
<dbReference type="Gramene" id="A09p42660.2_BraZ1">
    <property type="protein sequence ID" value="A09p42660.2_BraZ1.CDS.1"/>
    <property type="gene ID" value="A09g42660.2_BraZ1"/>
</dbReference>
<accession>A0A8D9CWK4</accession>
<sequence length="55" mass="6190">MPMYQGFYSPGFLSGYKTQKTRSPLPGFLSNDEVFTSCYGSTSINYPKPRPTRTS</sequence>
<evidence type="ECO:0000313" key="2">
    <source>
        <dbReference type="Proteomes" id="UP000694005"/>
    </source>
</evidence>
<gene>
    <name evidence="1" type="ORF">BRAPAZ1V2_A09P42660.2</name>
</gene>
<dbReference type="Proteomes" id="UP000694005">
    <property type="component" value="Chromosome A09"/>
</dbReference>
<organism evidence="1 2">
    <name type="scientific">Brassica campestris</name>
    <name type="common">Field mustard</name>
    <dbReference type="NCBI Taxonomy" id="3711"/>
    <lineage>
        <taxon>Eukaryota</taxon>
        <taxon>Viridiplantae</taxon>
        <taxon>Streptophyta</taxon>
        <taxon>Embryophyta</taxon>
        <taxon>Tracheophyta</taxon>
        <taxon>Spermatophyta</taxon>
        <taxon>Magnoliopsida</taxon>
        <taxon>eudicotyledons</taxon>
        <taxon>Gunneridae</taxon>
        <taxon>Pentapetalae</taxon>
        <taxon>rosids</taxon>
        <taxon>malvids</taxon>
        <taxon>Brassicales</taxon>
        <taxon>Brassicaceae</taxon>
        <taxon>Brassiceae</taxon>
        <taxon>Brassica</taxon>
    </lineage>
</organism>
<evidence type="ECO:0000313" key="1">
    <source>
        <dbReference type="EMBL" id="CAG7863799.1"/>
    </source>
</evidence>
<dbReference type="EMBL" id="LS974625">
    <property type="protein sequence ID" value="CAG7863799.1"/>
    <property type="molecule type" value="Genomic_DNA"/>
</dbReference>
<proteinExistence type="predicted"/>
<protein>
    <submittedName>
        <fullName evidence="1">Uncharacterized protein</fullName>
    </submittedName>
</protein>
<reference evidence="1 2" key="1">
    <citation type="submission" date="2021-07" db="EMBL/GenBank/DDBJ databases">
        <authorList>
            <consortium name="Genoscope - CEA"/>
            <person name="William W."/>
        </authorList>
    </citation>
    <scope>NUCLEOTIDE SEQUENCE [LARGE SCALE GENOMIC DNA]</scope>
</reference>
<dbReference type="AlphaFoldDB" id="A0A8D9CWK4"/>